<gene>
    <name evidence="2" type="ORF">NDU88_005082</name>
</gene>
<proteinExistence type="predicted"/>
<organism evidence="2 3">
    <name type="scientific">Pleurodeles waltl</name>
    <name type="common">Iberian ribbed newt</name>
    <dbReference type="NCBI Taxonomy" id="8319"/>
    <lineage>
        <taxon>Eukaryota</taxon>
        <taxon>Metazoa</taxon>
        <taxon>Chordata</taxon>
        <taxon>Craniata</taxon>
        <taxon>Vertebrata</taxon>
        <taxon>Euteleostomi</taxon>
        <taxon>Amphibia</taxon>
        <taxon>Batrachia</taxon>
        <taxon>Caudata</taxon>
        <taxon>Salamandroidea</taxon>
        <taxon>Salamandridae</taxon>
        <taxon>Pleurodelinae</taxon>
        <taxon>Pleurodeles</taxon>
    </lineage>
</organism>
<feature type="region of interest" description="Disordered" evidence="1">
    <location>
        <begin position="128"/>
        <end position="150"/>
    </location>
</feature>
<evidence type="ECO:0000313" key="2">
    <source>
        <dbReference type="EMBL" id="KAJ1099992.1"/>
    </source>
</evidence>
<accession>A0AAV7MBW0</accession>
<dbReference type="AlphaFoldDB" id="A0AAV7MBW0"/>
<name>A0AAV7MBW0_PLEWA</name>
<keyword evidence="3" id="KW-1185">Reference proteome</keyword>
<sequence>MCCFDPTLEVDPISLPSQEPPLTGPQAVFSKDNTHASLKGEKFVSECLASLSKQSPMKCGLLNARSLVKHSDEINMILESENLDVLFVIETWTTAKSAVDLHKACLIAAGAWSGQITLASSRWPLETGAPCASGPDRQRAETVSDRGHTTTTGAIRNLRTAELCHRRATKTADLP</sequence>
<evidence type="ECO:0000256" key="1">
    <source>
        <dbReference type="SAM" id="MobiDB-lite"/>
    </source>
</evidence>
<comment type="caution">
    <text evidence="2">The sequence shown here is derived from an EMBL/GenBank/DDBJ whole genome shotgun (WGS) entry which is preliminary data.</text>
</comment>
<evidence type="ECO:0000313" key="3">
    <source>
        <dbReference type="Proteomes" id="UP001066276"/>
    </source>
</evidence>
<dbReference type="Proteomes" id="UP001066276">
    <property type="component" value="Chromosome 10"/>
</dbReference>
<reference evidence="2" key="1">
    <citation type="journal article" date="2022" name="bioRxiv">
        <title>Sequencing and chromosome-scale assembly of the giantPleurodeles waltlgenome.</title>
        <authorList>
            <person name="Brown T."/>
            <person name="Elewa A."/>
            <person name="Iarovenko S."/>
            <person name="Subramanian E."/>
            <person name="Araus A.J."/>
            <person name="Petzold A."/>
            <person name="Susuki M."/>
            <person name="Suzuki K.-i.T."/>
            <person name="Hayashi T."/>
            <person name="Toyoda A."/>
            <person name="Oliveira C."/>
            <person name="Osipova E."/>
            <person name="Leigh N.D."/>
            <person name="Simon A."/>
            <person name="Yun M.H."/>
        </authorList>
    </citation>
    <scope>NUCLEOTIDE SEQUENCE</scope>
    <source>
        <strain evidence="2">20211129_DDA</strain>
        <tissue evidence="2">Liver</tissue>
    </source>
</reference>
<feature type="compositionally biased region" description="Basic and acidic residues" evidence="1">
    <location>
        <begin position="136"/>
        <end position="148"/>
    </location>
</feature>
<dbReference type="EMBL" id="JANPWB010000014">
    <property type="protein sequence ID" value="KAJ1099992.1"/>
    <property type="molecule type" value="Genomic_DNA"/>
</dbReference>
<protein>
    <submittedName>
        <fullName evidence="2">Uncharacterized protein</fullName>
    </submittedName>
</protein>